<organism evidence="2 3">
    <name type="scientific">Mytilus coruscus</name>
    <name type="common">Sea mussel</name>
    <dbReference type="NCBI Taxonomy" id="42192"/>
    <lineage>
        <taxon>Eukaryota</taxon>
        <taxon>Metazoa</taxon>
        <taxon>Spiralia</taxon>
        <taxon>Lophotrochozoa</taxon>
        <taxon>Mollusca</taxon>
        <taxon>Bivalvia</taxon>
        <taxon>Autobranchia</taxon>
        <taxon>Pteriomorphia</taxon>
        <taxon>Mytilida</taxon>
        <taxon>Mytiloidea</taxon>
        <taxon>Mytilidae</taxon>
        <taxon>Mytilinae</taxon>
        <taxon>Mytilus</taxon>
    </lineage>
</organism>
<evidence type="ECO:0000313" key="3">
    <source>
        <dbReference type="Proteomes" id="UP000507470"/>
    </source>
</evidence>
<sequence length="186" mass="20913">MDKGNKPNKTESLTEEEIWIRSEKGTIGTHNLHALLNAVWLNNGTQFGLRRRRDHVKMLRKKCPTSDWKEYLESMIGFVSARTSQETNKKGKQRLLDPVPSTRGALPASSDMDVRKSKNNAIQVSSPRTVHSAPVSRTMRASNLSVARGQVINIMADSNHQDPIHSIQDPARDTTRKPTTQRGKHP</sequence>
<gene>
    <name evidence="2" type="ORF">MCOR_56355</name>
</gene>
<dbReference type="InterPro" id="IPR042838">
    <property type="entry name" value="KIAA1958"/>
</dbReference>
<evidence type="ECO:0000313" key="2">
    <source>
        <dbReference type="EMBL" id="CAC5424452.1"/>
    </source>
</evidence>
<dbReference type="PANTHER" id="PTHR46963">
    <property type="entry name" value="SIMILAR TO RIKEN CDNA E130308A19"/>
    <property type="match status" value="1"/>
</dbReference>
<name>A0A6J8EXI7_MYTCO</name>
<proteinExistence type="predicted"/>
<accession>A0A6J8EXI7</accession>
<dbReference type="EMBL" id="CACVKT020010036">
    <property type="protein sequence ID" value="CAC5424452.1"/>
    <property type="molecule type" value="Genomic_DNA"/>
</dbReference>
<feature type="compositionally biased region" description="Polar residues" evidence="1">
    <location>
        <begin position="177"/>
        <end position="186"/>
    </location>
</feature>
<protein>
    <submittedName>
        <fullName evidence="2">Uncharacterized protein</fullName>
    </submittedName>
</protein>
<dbReference type="PANTHER" id="PTHR46963:SF2">
    <property type="match status" value="1"/>
</dbReference>
<reference evidence="2 3" key="1">
    <citation type="submission" date="2020-06" db="EMBL/GenBank/DDBJ databases">
        <authorList>
            <person name="Li R."/>
            <person name="Bekaert M."/>
        </authorList>
    </citation>
    <scope>NUCLEOTIDE SEQUENCE [LARGE SCALE GENOMIC DNA]</scope>
    <source>
        <strain evidence="3">wild</strain>
    </source>
</reference>
<feature type="region of interest" description="Disordered" evidence="1">
    <location>
        <begin position="156"/>
        <end position="186"/>
    </location>
</feature>
<keyword evidence="3" id="KW-1185">Reference proteome</keyword>
<evidence type="ECO:0000256" key="1">
    <source>
        <dbReference type="SAM" id="MobiDB-lite"/>
    </source>
</evidence>
<dbReference type="AlphaFoldDB" id="A0A6J8EXI7"/>
<dbReference type="Proteomes" id="UP000507470">
    <property type="component" value="Unassembled WGS sequence"/>
</dbReference>